<dbReference type="Pfam" id="PF08022">
    <property type="entry name" value="FAD_binding_8"/>
    <property type="match status" value="1"/>
</dbReference>
<dbReference type="SFLD" id="SFLDG01168">
    <property type="entry name" value="Ferric_reductase_subgroup_(FRE"/>
    <property type="match status" value="1"/>
</dbReference>
<dbReference type="SMART" id="SM00054">
    <property type="entry name" value="EFh"/>
    <property type="match status" value="2"/>
</dbReference>
<feature type="domain" description="EF-hand" evidence="22">
    <location>
        <begin position="857"/>
        <end position="892"/>
    </location>
</feature>
<evidence type="ECO:0000256" key="20">
    <source>
        <dbReference type="SAM" id="MobiDB-lite"/>
    </source>
</evidence>
<dbReference type="SUPFAM" id="SSF52343">
    <property type="entry name" value="Ferredoxin reductase-like, C-terminal NADP-linked domain"/>
    <property type="match status" value="1"/>
</dbReference>
<dbReference type="GO" id="GO:0043020">
    <property type="term" value="C:NADPH oxidase complex"/>
    <property type="evidence" value="ECO:0007669"/>
    <property type="project" value="TreeGrafter"/>
</dbReference>
<dbReference type="PROSITE" id="PS00036">
    <property type="entry name" value="BZIP_BASIC"/>
    <property type="match status" value="1"/>
</dbReference>
<dbReference type="GO" id="GO:0016174">
    <property type="term" value="F:NAD(P)H oxidase H2O2-forming activity"/>
    <property type="evidence" value="ECO:0007669"/>
    <property type="project" value="UniProtKB-EC"/>
</dbReference>
<dbReference type="GO" id="GO:0006979">
    <property type="term" value="P:response to oxidative stress"/>
    <property type="evidence" value="ECO:0007669"/>
    <property type="project" value="InterPro"/>
</dbReference>
<dbReference type="InterPro" id="IPR017927">
    <property type="entry name" value="FAD-bd_FR_type"/>
</dbReference>
<dbReference type="GO" id="GO:0042742">
    <property type="term" value="P:defense response to bacterium"/>
    <property type="evidence" value="ECO:0007669"/>
    <property type="project" value="UniProtKB-ARBA"/>
</dbReference>
<feature type="transmembrane region" description="Helical" evidence="21">
    <location>
        <begin position="1150"/>
        <end position="1170"/>
    </location>
</feature>
<dbReference type="GO" id="GO:0016175">
    <property type="term" value="F:superoxide-generating NAD(P)H oxidase activity"/>
    <property type="evidence" value="ECO:0007669"/>
    <property type="project" value="UniProtKB-ARBA"/>
</dbReference>
<dbReference type="FunFam" id="3.40.50.80:FF:000020">
    <property type="entry name" value="Dual oxidase 1"/>
    <property type="match status" value="1"/>
</dbReference>
<dbReference type="Gene3D" id="2.40.30.10">
    <property type="entry name" value="Translation factors"/>
    <property type="match status" value="1"/>
</dbReference>
<feature type="transmembrane region" description="Helical" evidence="21">
    <location>
        <begin position="1207"/>
        <end position="1228"/>
    </location>
</feature>
<feature type="compositionally biased region" description="Basic residues" evidence="20">
    <location>
        <begin position="1810"/>
        <end position="1838"/>
    </location>
</feature>
<keyword evidence="12 21" id="KW-1133">Transmembrane helix</keyword>
<dbReference type="InterPro" id="IPR010255">
    <property type="entry name" value="Haem_peroxidase_sf"/>
</dbReference>
<dbReference type="PROSITE" id="PS50292">
    <property type="entry name" value="PEROXIDASE_3"/>
    <property type="match status" value="1"/>
</dbReference>
<evidence type="ECO:0000256" key="17">
    <source>
        <dbReference type="ARBA" id="ARBA00047455"/>
    </source>
</evidence>
<dbReference type="InterPro" id="IPR013121">
    <property type="entry name" value="Fe_red_NAD-bd_6"/>
</dbReference>
<keyword evidence="15" id="KW-0325">Glycoprotein</keyword>
<dbReference type="GO" id="GO:0020037">
    <property type="term" value="F:heme binding"/>
    <property type="evidence" value="ECO:0007669"/>
    <property type="project" value="InterPro"/>
</dbReference>
<evidence type="ECO:0000256" key="21">
    <source>
        <dbReference type="SAM" id="Phobius"/>
    </source>
</evidence>
<dbReference type="PROSITE" id="PS50222">
    <property type="entry name" value="EF_HAND_2"/>
    <property type="match status" value="2"/>
</dbReference>
<dbReference type="Pfam" id="PF01794">
    <property type="entry name" value="Ferric_reduct"/>
    <property type="match status" value="1"/>
</dbReference>
<feature type="transmembrane region" description="Helical" evidence="21">
    <location>
        <begin position="638"/>
        <end position="662"/>
    </location>
</feature>
<evidence type="ECO:0000313" key="24">
    <source>
        <dbReference type="EMBL" id="KAJ6222346.1"/>
    </source>
</evidence>
<keyword evidence="6 21" id="KW-0812">Transmembrane</keyword>
<dbReference type="FunFam" id="2.40.30.10:FF:000059">
    <property type="entry name" value="dual oxidase isoform X1"/>
    <property type="match status" value="1"/>
</dbReference>
<keyword evidence="16" id="KW-0376">Hydrogen peroxide</keyword>
<reference evidence="24" key="1">
    <citation type="submission" date="2022-12" db="EMBL/GenBank/DDBJ databases">
        <title>Genome assemblies of Blomia tropicalis.</title>
        <authorList>
            <person name="Cui Y."/>
        </authorList>
    </citation>
    <scope>NUCLEOTIDE SEQUENCE</scope>
    <source>
        <tissue evidence="24">Adult mites</tissue>
    </source>
</reference>
<dbReference type="Pfam" id="PF03098">
    <property type="entry name" value="An_peroxidase"/>
    <property type="match status" value="1"/>
</dbReference>
<dbReference type="SUPFAM" id="SSF48113">
    <property type="entry name" value="Heme-dependent peroxidases"/>
    <property type="match status" value="1"/>
</dbReference>
<keyword evidence="5" id="KW-0285">Flavoprotein</keyword>
<dbReference type="Pfam" id="PF00036">
    <property type="entry name" value="EF-hand_1"/>
    <property type="match status" value="1"/>
</dbReference>
<dbReference type="CDD" id="cd00051">
    <property type="entry name" value="EFh"/>
    <property type="match status" value="1"/>
</dbReference>
<dbReference type="Proteomes" id="UP001142055">
    <property type="component" value="Chromosome 1"/>
</dbReference>
<dbReference type="SFLD" id="SFLDS00052">
    <property type="entry name" value="Ferric_Reductase_Domain"/>
    <property type="match status" value="1"/>
</dbReference>
<keyword evidence="10" id="KW-0106">Calcium</keyword>
<comment type="caution">
    <text evidence="24">The sequence shown here is derived from an EMBL/GenBank/DDBJ whole genome shotgun (WGS) entry which is preliminary data.</text>
</comment>
<dbReference type="InterPro" id="IPR013112">
    <property type="entry name" value="FAD-bd_8"/>
</dbReference>
<evidence type="ECO:0000256" key="3">
    <source>
        <dbReference type="ARBA" id="ARBA00012698"/>
    </source>
</evidence>
<dbReference type="EMBL" id="JAPWDV010000001">
    <property type="protein sequence ID" value="KAJ6222346.1"/>
    <property type="molecule type" value="Genomic_DNA"/>
</dbReference>
<dbReference type="InterPro" id="IPR018247">
    <property type="entry name" value="EF_Hand_1_Ca_BS"/>
</dbReference>
<dbReference type="GO" id="GO:0042303">
    <property type="term" value="P:molting cycle"/>
    <property type="evidence" value="ECO:0007669"/>
    <property type="project" value="UniProtKB-ARBA"/>
</dbReference>
<evidence type="ECO:0000256" key="1">
    <source>
        <dbReference type="ARBA" id="ARBA00004424"/>
    </source>
</evidence>
<sequence>MTRKKASGCNDTKENVQLEIESKQFVQRSKSLYQQTFSKQLISLFSFFKPNNEQYSFDGWFHDLDRGSEGSKDSGLMRLFKAQPNSFEMPNVFRLTESLFRSNDDSKQTFSLSGKNLLFVYFGHYILNEILDSRQFRCPPSYKKISFPEHFIDSTGHEKMFDGNNHSFVLLNKLEHCKSVNGDLNNLPRMINLRSVWIDGEIIYGNSKFCSDQMRTFKGGRLIDRHDLALMKSTKMEFFGNTLMNENPFIWTIHSIWLRWHNQIADIINRNYGRLTDEQIYHESRKLTIAIIQHIVFDEWLPTFLGQSIPPYQGYDDKLNPQISHVFDAIIPSYLNSLIGPSVISVKAQDCSSNSMEMKLFRTCNSFINQMVNQIDDESDDLLIGLILQSAQRDDQFIVEDIRRFAPGTIDYFRQNWIALIIEQARDFFVPDYLTIRSGFGLDTNTTYSSFSDLTETIWSGALQLDKFLLQKVQTLYNRSIEKIDPLVGALLEQDGYQPGQLITTIIREQFIRLRSSDRLYFENEANGYTFLFTQQQIELIKEVKFSDILTMVIGSVPEGLIPKKSFLLPTNKQNEISRTCRRFLKNLIEEFQCDNYGISSTQSVYCQSLQTQKASKHIEPCTKGFIFDYFNGSELSFSLTIVFIILFIAFGLFLLKLLVFFKYRKCESLRVKASKLRRMTVSENVILAQEWVDHGEPYRSIEVILNGKNKSVKIRLESGDRVMRSIYLKEVTGKVWIECSHNKSQNHVLIRVPKEYDLVLKFDSYYEREKFLAKFEAYLVELNVAQERISQELKTMLKFAYTKMKRQRHLEQFFRVVFSHAFHHKTKENIDVKTAKEIIETELTQFEFAEALSMRPESTFVQQMFSLIDKDNNGYISFREFLDVMVIFAKGSAEQKIRLMFDMYDVNQSGRLSINDFRGMIKSLLEIANQSISSIEMDQTIHSMLNEVGFTSKKELNFDEFSKLFNNYKEELGYSELNFDLSNIANLQTSGNNKRSSALFRANDTIIRAYSYFGDKSGGPDFSSLTKQAPTFLKIQTKEKANEPDWLLSWIRFIDARKKEIFFITLYTLIVLLIFVDKAYYYTYLNEASGFRQVAGLGVTITRGSASVLMFTYSTILLTMCRNLITFLRETFLHQYIPFDGAVTFHKYIAFWAFIMTIIHVVGHFSNFYHISTQRPMDINCLFREIYFIDGQLPKFHTWACQTPTGLTGILLLCLLALMHIFAIQYSRRHVFNAFWRTHNLYPLLYILIVVHGLAKLIQPPIFYFYFIIPFVFTLDRLISASRKKVEISVIKATLHPSNVTHLEFKKPPNFDYKSGQWMRIACVELNSNEYHPFTIASAPHEQTLSMYIRAVGPFTKNLRQIYDCNTLNGRPYPKLYLDGPYGEGHQDWLKFDVSVLVGGGIGITPFASIIKDISFRSSTKAQINCKKVYFIWVTRTQKHFEWMSDVIREAETKDRNNLLVTHIFITQFYEKFDLRTTMLYICERQFQRIANKSLFTGLKAKTHFGRPDFEIFLDSLQLEHPNVERIGVFSCGPNPMTNGVQLACENLNRKEVFVSFKAFDNCINTNHYLMSSTENNLLNIADMLEESLSQSGISFKFETNNMDQYIRNSATPPMPETLDNFIFPSFHDLYLSSPTISFGTSQPTLINNQQFCDVNNNVISQHSFTNESSLTTPISNGRKEKCMSRNAIAARQNREKKKSEIASLKLQLEQSKDASEEYKKKYRECKEMNKRLVERVEYLEKLVNNFPSFIVQDAENAVRSSGRLRLFGKELEVEFAVGDRKTPHEMKRRYNSFGSFGGRSSFRDSNRRTSRHSSRFGRSRSRSRSPRRSSRFARSRSRSIKRETKIFVTHFHLTILYILDIIIRLIDRDRLAGMIDFHEVHVLSNVNRKRFSVHHRQIHIGTIPRTTLHHIDQTISHIMVRIMIVDHHPIRPPSLSKCLIWLT</sequence>
<feature type="coiled-coil region" evidence="19">
    <location>
        <begin position="1689"/>
        <end position="1737"/>
    </location>
</feature>
<evidence type="ECO:0000256" key="13">
    <source>
        <dbReference type="ARBA" id="ARBA00023002"/>
    </source>
</evidence>
<dbReference type="SUPFAM" id="SSF63380">
    <property type="entry name" value="Riboflavin synthase domain-like"/>
    <property type="match status" value="1"/>
</dbReference>
<dbReference type="EC" id="1.6.3.1" evidence="3"/>
<keyword evidence="7" id="KW-0479">Metal-binding</keyword>
<evidence type="ECO:0000256" key="9">
    <source>
        <dbReference type="ARBA" id="ARBA00022827"/>
    </source>
</evidence>
<evidence type="ECO:0000256" key="6">
    <source>
        <dbReference type="ARBA" id="ARBA00022692"/>
    </source>
</evidence>
<dbReference type="PANTHER" id="PTHR11972">
    <property type="entry name" value="NADPH OXIDASE"/>
    <property type="match status" value="1"/>
</dbReference>
<dbReference type="InterPro" id="IPR039261">
    <property type="entry name" value="FNR_nucleotide-bd"/>
</dbReference>
<dbReference type="CDD" id="cd06186">
    <property type="entry name" value="NOX_Duox_like_FAD_NADP"/>
    <property type="match status" value="1"/>
</dbReference>
<dbReference type="SUPFAM" id="SSF47473">
    <property type="entry name" value="EF-hand"/>
    <property type="match status" value="1"/>
</dbReference>
<proteinExistence type="inferred from homology"/>
<gene>
    <name evidence="24" type="ORF">RDWZM_000891</name>
</gene>
<dbReference type="InterPro" id="IPR013130">
    <property type="entry name" value="Fe3_Rdtase_TM_dom"/>
</dbReference>
<keyword evidence="13" id="KW-0560">Oxidoreductase</keyword>
<dbReference type="InterPro" id="IPR017938">
    <property type="entry name" value="Riboflavin_synthase-like_b-brl"/>
</dbReference>
<dbReference type="PANTHER" id="PTHR11972:SF208">
    <property type="entry name" value="DUAL OXIDASE-LIKE PROTEIN"/>
    <property type="match status" value="1"/>
</dbReference>
<dbReference type="InterPro" id="IPR019791">
    <property type="entry name" value="Haem_peroxidase_animal"/>
</dbReference>
<comment type="catalytic activity">
    <reaction evidence="18">
        <text>NADPH + O2 + H(+) = H2O2 + NADP(+)</text>
        <dbReference type="Rhea" id="RHEA:11260"/>
        <dbReference type="ChEBI" id="CHEBI:15378"/>
        <dbReference type="ChEBI" id="CHEBI:15379"/>
        <dbReference type="ChEBI" id="CHEBI:16240"/>
        <dbReference type="ChEBI" id="CHEBI:57783"/>
        <dbReference type="ChEBI" id="CHEBI:58349"/>
        <dbReference type="EC" id="1.6.3.1"/>
    </reaction>
</comment>
<accession>A0A9Q0MAP7</accession>
<dbReference type="InterPro" id="IPR011992">
    <property type="entry name" value="EF-hand-dom_pair"/>
</dbReference>
<keyword evidence="14 21" id="KW-0472">Membrane</keyword>
<dbReference type="Pfam" id="PF13499">
    <property type="entry name" value="EF-hand_7"/>
    <property type="match status" value="1"/>
</dbReference>
<dbReference type="GO" id="GO:0005509">
    <property type="term" value="F:calcium ion binding"/>
    <property type="evidence" value="ECO:0007669"/>
    <property type="project" value="InterPro"/>
</dbReference>
<dbReference type="SFLD" id="SFLDG01169">
    <property type="entry name" value="NADPH_oxidase_subgroup_(NOX)"/>
    <property type="match status" value="1"/>
</dbReference>
<dbReference type="PRINTS" id="PR00457">
    <property type="entry name" value="ANPEROXIDASE"/>
</dbReference>
<dbReference type="Gene3D" id="1.10.238.10">
    <property type="entry name" value="EF-hand"/>
    <property type="match status" value="1"/>
</dbReference>
<protein>
    <recommendedName>
        <fullName evidence="3">NAD(P)H oxidase (H2O2-forming)</fullName>
        <ecNumber evidence="3">1.6.3.1</ecNumber>
    </recommendedName>
</protein>
<dbReference type="GO" id="GO:0042744">
    <property type="term" value="P:hydrogen peroxide catabolic process"/>
    <property type="evidence" value="ECO:0007669"/>
    <property type="project" value="UniProtKB-KW"/>
</dbReference>
<evidence type="ECO:0000256" key="15">
    <source>
        <dbReference type="ARBA" id="ARBA00023180"/>
    </source>
</evidence>
<comment type="subcellular location">
    <subcellularLocation>
        <location evidence="1">Apical cell membrane</location>
        <topology evidence="1">Multi-pass membrane protein</topology>
    </subcellularLocation>
</comment>
<evidence type="ECO:0000256" key="4">
    <source>
        <dbReference type="ARBA" id="ARBA00022559"/>
    </source>
</evidence>
<dbReference type="GO" id="GO:0004601">
    <property type="term" value="F:peroxidase activity"/>
    <property type="evidence" value="ECO:0007669"/>
    <property type="project" value="UniProtKB-KW"/>
</dbReference>
<evidence type="ECO:0000256" key="16">
    <source>
        <dbReference type="ARBA" id="ARBA00023324"/>
    </source>
</evidence>
<dbReference type="GO" id="GO:0042554">
    <property type="term" value="P:superoxide anion generation"/>
    <property type="evidence" value="ECO:0007669"/>
    <property type="project" value="TreeGrafter"/>
</dbReference>
<dbReference type="InterPro" id="IPR004827">
    <property type="entry name" value="bZIP"/>
</dbReference>
<comment type="similarity">
    <text evidence="2">In the N-terminal section; belongs to the peroxidase family.</text>
</comment>
<evidence type="ECO:0000256" key="2">
    <source>
        <dbReference type="ARBA" id="ARBA00005644"/>
    </source>
</evidence>
<dbReference type="GO" id="GO:0016324">
    <property type="term" value="C:apical plasma membrane"/>
    <property type="evidence" value="ECO:0007669"/>
    <property type="project" value="UniProtKB-SubCell"/>
</dbReference>
<dbReference type="PROSITE" id="PS51384">
    <property type="entry name" value="FAD_FR"/>
    <property type="match status" value="1"/>
</dbReference>
<keyword evidence="9" id="KW-0274">FAD</keyword>
<dbReference type="GO" id="GO:0042335">
    <property type="term" value="P:cuticle development"/>
    <property type="evidence" value="ECO:0007669"/>
    <property type="project" value="UniProtKB-ARBA"/>
</dbReference>
<organism evidence="24 25">
    <name type="scientific">Blomia tropicalis</name>
    <name type="common">Mite</name>
    <dbReference type="NCBI Taxonomy" id="40697"/>
    <lineage>
        <taxon>Eukaryota</taxon>
        <taxon>Metazoa</taxon>
        <taxon>Ecdysozoa</taxon>
        <taxon>Arthropoda</taxon>
        <taxon>Chelicerata</taxon>
        <taxon>Arachnida</taxon>
        <taxon>Acari</taxon>
        <taxon>Acariformes</taxon>
        <taxon>Sarcoptiformes</taxon>
        <taxon>Astigmata</taxon>
        <taxon>Glycyphagoidea</taxon>
        <taxon>Echimyopodidae</taxon>
        <taxon>Blomia</taxon>
    </lineage>
</organism>
<evidence type="ECO:0000313" key="25">
    <source>
        <dbReference type="Proteomes" id="UP001142055"/>
    </source>
</evidence>
<dbReference type="GO" id="GO:0003700">
    <property type="term" value="F:DNA-binding transcription factor activity"/>
    <property type="evidence" value="ECO:0007669"/>
    <property type="project" value="InterPro"/>
</dbReference>
<dbReference type="InterPro" id="IPR037120">
    <property type="entry name" value="Haem_peroxidase_sf_animal"/>
</dbReference>
<feature type="domain" description="EF-hand" evidence="22">
    <location>
        <begin position="893"/>
        <end position="928"/>
    </location>
</feature>
<dbReference type="PROSITE" id="PS00018">
    <property type="entry name" value="EF_HAND_1"/>
    <property type="match status" value="2"/>
</dbReference>
<evidence type="ECO:0000256" key="11">
    <source>
        <dbReference type="ARBA" id="ARBA00022857"/>
    </source>
</evidence>
<keyword evidence="25" id="KW-1185">Reference proteome</keyword>
<dbReference type="InterPro" id="IPR002048">
    <property type="entry name" value="EF_hand_dom"/>
</dbReference>
<evidence type="ECO:0000256" key="19">
    <source>
        <dbReference type="SAM" id="Coils"/>
    </source>
</evidence>
<dbReference type="InterPro" id="IPR050369">
    <property type="entry name" value="RBOH/FRE"/>
</dbReference>
<evidence type="ECO:0000259" key="22">
    <source>
        <dbReference type="PROSITE" id="PS50222"/>
    </source>
</evidence>
<evidence type="ECO:0000256" key="5">
    <source>
        <dbReference type="ARBA" id="ARBA00022630"/>
    </source>
</evidence>
<dbReference type="Gene3D" id="3.40.50.80">
    <property type="entry name" value="Nucleotide-binding domain of ferredoxin-NADP reductase (FNR) module"/>
    <property type="match status" value="1"/>
</dbReference>
<evidence type="ECO:0000256" key="18">
    <source>
        <dbReference type="ARBA" id="ARBA00048762"/>
    </source>
</evidence>
<keyword evidence="11" id="KW-0521">NADP</keyword>
<dbReference type="GO" id="GO:0009886">
    <property type="term" value="P:post-embryonic animal morphogenesis"/>
    <property type="evidence" value="ECO:0007669"/>
    <property type="project" value="UniProtKB-ARBA"/>
</dbReference>
<name>A0A9Q0MAP7_BLOTA</name>
<evidence type="ECO:0000256" key="7">
    <source>
        <dbReference type="ARBA" id="ARBA00022723"/>
    </source>
</evidence>
<evidence type="ECO:0000256" key="12">
    <source>
        <dbReference type="ARBA" id="ARBA00022989"/>
    </source>
</evidence>
<feature type="transmembrane region" description="Helical" evidence="21">
    <location>
        <begin position="1105"/>
        <end position="1129"/>
    </location>
</feature>
<feature type="domain" description="FAD-binding FR-type" evidence="23">
    <location>
        <begin position="1284"/>
        <end position="1389"/>
    </location>
</feature>
<feature type="transmembrane region" description="Helical" evidence="21">
    <location>
        <begin position="1062"/>
        <end position="1085"/>
    </location>
</feature>
<keyword evidence="4" id="KW-0575">Peroxidase</keyword>
<feature type="region of interest" description="Disordered" evidence="20">
    <location>
        <begin position="1802"/>
        <end position="1838"/>
    </location>
</feature>
<evidence type="ECO:0000256" key="10">
    <source>
        <dbReference type="ARBA" id="ARBA00022837"/>
    </source>
</evidence>
<keyword evidence="19" id="KW-0175">Coiled coil</keyword>
<keyword evidence="8" id="KW-0677">Repeat</keyword>
<comment type="catalytic activity">
    <reaction evidence="17">
        <text>NADH + O2 + H(+) = H2O2 + NAD(+)</text>
        <dbReference type="Rhea" id="RHEA:11264"/>
        <dbReference type="ChEBI" id="CHEBI:15378"/>
        <dbReference type="ChEBI" id="CHEBI:15379"/>
        <dbReference type="ChEBI" id="CHEBI:16240"/>
        <dbReference type="ChEBI" id="CHEBI:57540"/>
        <dbReference type="ChEBI" id="CHEBI:57945"/>
        <dbReference type="EC" id="1.6.3.1"/>
    </reaction>
</comment>
<dbReference type="Gene3D" id="1.10.640.10">
    <property type="entry name" value="Haem peroxidase domain superfamily, animal type"/>
    <property type="match status" value="1"/>
</dbReference>
<evidence type="ECO:0000256" key="8">
    <source>
        <dbReference type="ARBA" id="ARBA00022737"/>
    </source>
</evidence>
<evidence type="ECO:0000256" key="14">
    <source>
        <dbReference type="ARBA" id="ARBA00023136"/>
    </source>
</evidence>
<dbReference type="OMA" id="RWHNLIA"/>
<dbReference type="Pfam" id="PF08030">
    <property type="entry name" value="NAD_binding_6"/>
    <property type="match status" value="1"/>
</dbReference>
<evidence type="ECO:0000259" key="23">
    <source>
        <dbReference type="PROSITE" id="PS51384"/>
    </source>
</evidence>